<dbReference type="AlphaFoldDB" id="A0A066VSW0"/>
<dbReference type="PANTHER" id="PTHR37574:SF1">
    <property type="entry name" value="LIPASE B"/>
    <property type="match status" value="1"/>
</dbReference>
<accession>A0A066VSW0</accession>
<gene>
    <name evidence="1" type="ORF">K437DRAFT_171117</name>
</gene>
<dbReference type="HOGENOM" id="CLU_1379000_0_0_1"/>
<evidence type="ECO:0000313" key="1">
    <source>
        <dbReference type="EMBL" id="KDN41670.1"/>
    </source>
</evidence>
<protein>
    <submittedName>
        <fullName evidence="1">Uncharacterized protein</fullName>
    </submittedName>
</protein>
<keyword evidence="2" id="KW-1185">Reference proteome</keyword>
<dbReference type="PANTHER" id="PTHR37574">
    <property type="entry name" value="LIPASE B"/>
    <property type="match status" value="1"/>
</dbReference>
<dbReference type="Proteomes" id="UP000027361">
    <property type="component" value="Unassembled WGS sequence"/>
</dbReference>
<proteinExistence type="predicted"/>
<dbReference type="InterPro" id="IPR053228">
    <property type="entry name" value="Stereospecific_Lipase"/>
</dbReference>
<dbReference type="OrthoDB" id="4605274at2759"/>
<evidence type="ECO:0000313" key="2">
    <source>
        <dbReference type="Proteomes" id="UP000027361"/>
    </source>
</evidence>
<dbReference type="InParanoid" id="A0A066VSW0"/>
<organism evidence="1 2">
    <name type="scientific">Tilletiaria anomala (strain ATCC 24038 / CBS 436.72 / UBC 951)</name>
    <dbReference type="NCBI Taxonomy" id="1037660"/>
    <lineage>
        <taxon>Eukaryota</taxon>
        <taxon>Fungi</taxon>
        <taxon>Dikarya</taxon>
        <taxon>Basidiomycota</taxon>
        <taxon>Ustilaginomycotina</taxon>
        <taxon>Exobasidiomycetes</taxon>
        <taxon>Georgefischeriales</taxon>
        <taxon>Tilletiariaceae</taxon>
        <taxon>Tilletiaria</taxon>
    </lineage>
</organism>
<reference evidence="1 2" key="1">
    <citation type="submission" date="2014-05" db="EMBL/GenBank/DDBJ databases">
        <title>Draft genome sequence of a rare smut relative, Tilletiaria anomala UBC 951.</title>
        <authorList>
            <consortium name="DOE Joint Genome Institute"/>
            <person name="Toome M."/>
            <person name="Kuo A."/>
            <person name="Henrissat B."/>
            <person name="Lipzen A."/>
            <person name="Tritt A."/>
            <person name="Yoshinaga Y."/>
            <person name="Zane M."/>
            <person name="Barry K."/>
            <person name="Grigoriev I.V."/>
            <person name="Spatafora J.W."/>
            <person name="Aimea M.C."/>
        </authorList>
    </citation>
    <scope>NUCLEOTIDE SEQUENCE [LARGE SCALE GENOMIC DNA]</scope>
    <source>
        <strain evidence="1 2">UBC 951</strain>
    </source>
</reference>
<dbReference type="Gene3D" id="3.40.50.1820">
    <property type="entry name" value="alpha/beta hydrolase"/>
    <property type="match status" value="1"/>
</dbReference>
<dbReference type="RefSeq" id="XP_013241799.1">
    <property type="nucleotide sequence ID" value="XM_013386345.1"/>
</dbReference>
<comment type="caution">
    <text evidence="1">The sequence shown here is derived from an EMBL/GenBank/DDBJ whole genome shotgun (WGS) entry which is preliminary data.</text>
</comment>
<dbReference type="GeneID" id="25261828"/>
<dbReference type="STRING" id="1037660.A0A066VSW0"/>
<sequence length="198" mass="21751">MLLCPLFLPCTGMTDIQVSAKDMAIQSLAERPSIGKVSIFAHSQGALDTQGALDWLPSTHSLVIFAVYNLPDLHGTSTFPSVEHHHVKLCDGNVCLSDAFPTVRQLAHDRLIAKDGRYRTRTHFSFYVIEDEVAQLAAESSTVQGAQISSIQSVCPLQVRDHFIMIIAHPAVQLMYAAMINKTLLTSPTFPLSFVRCA</sequence>
<dbReference type="EMBL" id="JMSN01000077">
    <property type="protein sequence ID" value="KDN41670.1"/>
    <property type="molecule type" value="Genomic_DNA"/>
</dbReference>
<name>A0A066VSW0_TILAU</name>
<dbReference type="InterPro" id="IPR029058">
    <property type="entry name" value="AB_hydrolase_fold"/>
</dbReference>